<evidence type="ECO:0000313" key="2">
    <source>
        <dbReference type="Proteomes" id="UP000244005"/>
    </source>
</evidence>
<dbReference type="InterPro" id="IPR018971">
    <property type="entry name" value="DUF1997"/>
</dbReference>
<dbReference type="Proteomes" id="UP000244005">
    <property type="component" value="Unassembled WGS sequence"/>
</dbReference>
<dbReference type="OrthoDB" id="2015514at2759"/>
<dbReference type="AlphaFoldDB" id="A0A2R6XBL3"/>
<dbReference type="Pfam" id="PF09366">
    <property type="entry name" value="DUF1997"/>
    <property type="match status" value="1"/>
</dbReference>
<protein>
    <submittedName>
        <fullName evidence="1">Uncharacterized protein</fullName>
    </submittedName>
</protein>
<name>A0A2R6XBL3_MARPO</name>
<dbReference type="PANTHER" id="PTHR34133">
    <property type="entry name" value="OS07G0633000 PROTEIN"/>
    <property type="match status" value="1"/>
</dbReference>
<dbReference type="Gramene" id="Mp3g22230.1">
    <property type="protein sequence ID" value="Mp3g22230.1.cds"/>
    <property type="gene ID" value="Mp3g22230"/>
</dbReference>
<dbReference type="EMBL" id="KZ772696">
    <property type="protein sequence ID" value="PTQ43465.1"/>
    <property type="molecule type" value="Genomic_DNA"/>
</dbReference>
<keyword evidence="2" id="KW-1185">Reference proteome</keyword>
<reference evidence="2" key="1">
    <citation type="journal article" date="2017" name="Cell">
        <title>Insights into land plant evolution garnered from the Marchantia polymorpha genome.</title>
        <authorList>
            <person name="Bowman J.L."/>
            <person name="Kohchi T."/>
            <person name="Yamato K.T."/>
            <person name="Jenkins J."/>
            <person name="Shu S."/>
            <person name="Ishizaki K."/>
            <person name="Yamaoka S."/>
            <person name="Nishihama R."/>
            <person name="Nakamura Y."/>
            <person name="Berger F."/>
            <person name="Adam C."/>
            <person name="Aki S.S."/>
            <person name="Althoff F."/>
            <person name="Araki T."/>
            <person name="Arteaga-Vazquez M.A."/>
            <person name="Balasubrmanian S."/>
            <person name="Barry K."/>
            <person name="Bauer D."/>
            <person name="Boehm C.R."/>
            <person name="Briginshaw L."/>
            <person name="Caballero-Perez J."/>
            <person name="Catarino B."/>
            <person name="Chen F."/>
            <person name="Chiyoda S."/>
            <person name="Chovatia M."/>
            <person name="Davies K.M."/>
            <person name="Delmans M."/>
            <person name="Demura T."/>
            <person name="Dierschke T."/>
            <person name="Dolan L."/>
            <person name="Dorantes-Acosta A.E."/>
            <person name="Eklund D.M."/>
            <person name="Florent S.N."/>
            <person name="Flores-Sandoval E."/>
            <person name="Fujiyama A."/>
            <person name="Fukuzawa H."/>
            <person name="Galik B."/>
            <person name="Grimanelli D."/>
            <person name="Grimwood J."/>
            <person name="Grossniklaus U."/>
            <person name="Hamada T."/>
            <person name="Haseloff J."/>
            <person name="Hetherington A.J."/>
            <person name="Higo A."/>
            <person name="Hirakawa Y."/>
            <person name="Hundley H.N."/>
            <person name="Ikeda Y."/>
            <person name="Inoue K."/>
            <person name="Inoue S.I."/>
            <person name="Ishida S."/>
            <person name="Jia Q."/>
            <person name="Kakita M."/>
            <person name="Kanazawa T."/>
            <person name="Kawai Y."/>
            <person name="Kawashima T."/>
            <person name="Kennedy M."/>
            <person name="Kinose K."/>
            <person name="Kinoshita T."/>
            <person name="Kohara Y."/>
            <person name="Koide E."/>
            <person name="Komatsu K."/>
            <person name="Kopischke S."/>
            <person name="Kubo M."/>
            <person name="Kyozuka J."/>
            <person name="Lagercrantz U."/>
            <person name="Lin S.S."/>
            <person name="Lindquist E."/>
            <person name="Lipzen A.M."/>
            <person name="Lu C.W."/>
            <person name="De Luna E."/>
            <person name="Martienssen R.A."/>
            <person name="Minamino N."/>
            <person name="Mizutani M."/>
            <person name="Mizutani M."/>
            <person name="Mochizuki N."/>
            <person name="Monte I."/>
            <person name="Mosher R."/>
            <person name="Nagasaki H."/>
            <person name="Nakagami H."/>
            <person name="Naramoto S."/>
            <person name="Nishitani K."/>
            <person name="Ohtani M."/>
            <person name="Okamoto T."/>
            <person name="Okumura M."/>
            <person name="Phillips J."/>
            <person name="Pollak B."/>
            <person name="Reinders A."/>
            <person name="Rovekamp M."/>
            <person name="Sano R."/>
            <person name="Sawa S."/>
            <person name="Schmid M.W."/>
            <person name="Shirakawa M."/>
            <person name="Solano R."/>
            <person name="Spunde A."/>
            <person name="Suetsugu N."/>
            <person name="Sugano S."/>
            <person name="Sugiyama A."/>
            <person name="Sun R."/>
            <person name="Suzuki Y."/>
            <person name="Takenaka M."/>
            <person name="Takezawa D."/>
            <person name="Tomogane H."/>
            <person name="Tsuzuki M."/>
            <person name="Ueda T."/>
            <person name="Umeda M."/>
            <person name="Ward J.M."/>
            <person name="Watanabe Y."/>
            <person name="Yazaki K."/>
            <person name="Yokoyama R."/>
            <person name="Yoshitake Y."/>
            <person name="Yotsui I."/>
            <person name="Zachgo S."/>
            <person name="Schmutz J."/>
        </authorList>
    </citation>
    <scope>NUCLEOTIDE SEQUENCE [LARGE SCALE GENOMIC DNA]</scope>
    <source>
        <strain evidence="2">Tak-1</strain>
    </source>
</reference>
<organism evidence="1 2">
    <name type="scientific">Marchantia polymorpha</name>
    <name type="common">Common liverwort</name>
    <name type="synonym">Marchantia aquatica</name>
    <dbReference type="NCBI Taxonomy" id="3197"/>
    <lineage>
        <taxon>Eukaryota</taxon>
        <taxon>Viridiplantae</taxon>
        <taxon>Streptophyta</taxon>
        <taxon>Embryophyta</taxon>
        <taxon>Marchantiophyta</taxon>
        <taxon>Marchantiopsida</taxon>
        <taxon>Marchantiidae</taxon>
        <taxon>Marchantiales</taxon>
        <taxon>Marchantiaceae</taxon>
        <taxon>Marchantia</taxon>
    </lineage>
</organism>
<proteinExistence type="predicted"/>
<evidence type="ECO:0000313" key="1">
    <source>
        <dbReference type="EMBL" id="PTQ43465.1"/>
    </source>
</evidence>
<dbReference type="PANTHER" id="PTHR34133:SF8">
    <property type="entry name" value="OS07G0633000 PROTEIN"/>
    <property type="match status" value="1"/>
</dbReference>
<sequence length="276" mass="30459">MAITCPARLSFCRTETLSNAVCSQKQRSRVCSKSICINSSVRGAALFASKNSVSTAKLKVKRSSCPAYGSRQSYGMPVIQNQMVKFQSNRTVSLPFAEGTSPALEYLKEPERVVRVTFPDSARINYIGDSVWRSRLKPITFISVTATPICDIMVYNEDDALRIFSDKLHLDFTGVPDQFKNLYIDFQLKGSLRVNKQGSKVGRVKFDGTVSLVLGTDLPMPFSFLPEALLTGAGDSILNTILGAMESALVKGIIDDYHSWCRVKSEGEMVTAKRSK</sequence>
<accession>A0A2R6XBL3</accession>
<gene>
    <name evidence="1" type="ORF">MARPO_0024s0002</name>
</gene>
<dbReference type="OMA" id="ERIICVT"/>